<gene>
    <name evidence="1" type="ORF">YH65_01820</name>
</gene>
<dbReference type="OrthoDB" id="5339359at2"/>
<evidence type="ECO:0008006" key="3">
    <source>
        <dbReference type="Google" id="ProtNLM"/>
    </source>
</evidence>
<keyword evidence="2" id="KW-1185">Reference proteome</keyword>
<organism evidence="1 2">
    <name type="scientific">Sulfurovum lithotrophicum</name>
    <dbReference type="NCBI Taxonomy" id="206403"/>
    <lineage>
        <taxon>Bacteria</taxon>
        <taxon>Pseudomonadati</taxon>
        <taxon>Campylobacterota</taxon>
        <taxon>Epsilonproteobacteria</taxon>
        <taxon>Campylobacterales</taxon>
        <taxon>Sulfurovaceae</taxon>
        <taxon>Sulfurovum</taxon>
    </lineage>
</organism>
<name>A0A7U4LZX2_9BACT</name>
<accession>A0A7U4LZX2</accession>
<dbReference type="KEGG" id="slh:YH65_01820"/>
<dbReference type="PROSITE" id="PS51257">
    <property type="entry name" value="PROKAR_LIPOPROTEIN"/>
    <property type="match status" value="1"/>
</dbReference>
<sequence length="181" mass="21395">MYRHLLKFFFILFLLTGCTVKPVPLKDTEVKRLSIMLQQMDRSIEAKMADRLSKDLFIQTAQLTRKFDLTSPPWLHNTLVNTGFRQKGLCYDWSDALYIYMIKQAYPDFSFHLGGANIGRYWSEHNVLVITAKGKPFDTGIVIDPWRNSGKLYFSKVKDDVQYKWKERKDRCISKRKKDDR</sequence>
<evidence type="ECO:0000313" key="1">
    <source>
        <dbReference type="EMBL" id="AKF24271.1"/>
    </source>
</evidence>
<reference evidence="1 2" key="1">
    <citation type="submission" date="2015-04" db="EMBL/GenBank/DDBJ databases">
        <title>Complete genome sequence of Sulfurovum lithotrophicum ATCC BAA-797T.</title>
        <authorList>
            <person name="Ahn J."/>
            <person name="Park G."/>
            <person name="Jeon W."/>
            <person name="Jang Y."/>
            <person name="Jang M."/>
            <person name="Lee H."/>
            <person name="Lee H."/>
        </authorList>
    </citation>
    <scope>NUCLEOTIDE SEQUENCE [LARGE SCALE GENOMIC DNA]</scope>
    <source>
        <strain evidence="2">ATCC BAA-797 / 42BKT</strain>
    </source>
</reference>
<evidence type="ECO:0000313" key="2">
    <source>
        <dbReference type="Proteomes" id="UP000034444"/>
    </source>
</evidence>
<dbReference type="Proteomes" id="UP000034444">
    <property type="component" value="Chromosome"/>
</dbReference>
<proteinExistence type="predicted"/>
<dbReference type="EMBL" id="CP011308">
    <property type="protein sequence ID" value="AKF24271.1"/>
    <property type="molecule type" value="Genomic_DNA"/>
</dbReference>
<protein>
    <recommendedName>
        <fullName evidence="3">Transglutaminase-like domain-containing protein</fullName>
    </recommendedName>
</protein>
<reference evidence="2" key="2">
    <citation type="journal article" date="2017" name="Stand. Genomic Sci.">
        <title>Complete genome sequence of the sulfur-oxidizing chemolithoautotrophic Sulfurovum lithotrophicum 42BKTT.</title>
        <authorList>
            <person name="Jeon W."/>
            <person name="Priscilla L."/>
            <person name="Park G."/>
            <person name="Lee H."/>
            <person name="Lee N."/>
            <person name="Lee D."/>
            <person name="Kwon H."/>
            <person name="Ahn I."/>
            <person name="Lee C."/>
            <person name="Lee H."/>
            <person name="Ahn J."/>
        </authorList>
    </citation>
    <scope>NUCLEOTIDE SEQUENCE [LARGE SCALE GENOMIC DNA]</scope>
    <source>
        <strain evidence="2">ATCC BAA-797 / 42BKT</strain>
    </source>
</reference>
<dbReference type="RefSeq" id="WP_046550372.1">
    <property type="nucleotide sequence ID" value="NZ_CP011308.1"/>
</dbReference>
<dbReference type="AlphaFoldDB" id="A0A7U4LZX2"/>